<evidence type="ECO:0000256" key="10">
    <source>
        <dbReference type="ARBA" id="ARBA00022967"/>
    </source>
</evidence>
<feature type="domain" description="ABC transmembrane type-1" evidence="15">
    <location>
        <begin position="26"/>
        <end position="305"/>
    </location>
</feature>
<dbReference type="Gene3D" id="3.40.50.300">
    <property type="entry name" value="P-loop containing nucleotide triphosphate hydrolases"/>
    <property type="match status" value="1"/>
</dbReference>
<evidence type="ECO:0000256" key="3">
    <source>
        <dbReference type="ARBA" id="ARBA00022448"/>
    </source>
</evidence>
<dbReference type="NCBIfam" id="TIGR01192">
    <property type="entry name" value="chvA"/>
    <property type="match status" value="1"/>
</dbReference>
<dbReference type="GO" id="GO:0005524">
    <property type="term" value="F:ATP binding"/>
    <property type="evidence" value="ECO:0007669"/>
    <property type="project" value="UniProtKB-KW"/>
</dbReference>
<feature type="transmembrane region" description="Helical" evidence="13">
    <location>
        <begin position="164"/>
        <end position="181"/>
    </location>
</feature>
<keyword evidence="6" id="KW-0762">Sugar transport</keyword>
<evidence type="ECO:0000259" key="15">
    <source>
        <dbReference type="PROSITE" id="PS50929"/>
    </source>
</evidence>
<evidence type="ECO:0000256" key="12">
    <source>
        <dbReference type="ARBA" id="ARBA00023136"/>
    </source>
</evidence>
<dbReference type="SUPFAM" id="SSF90123">
    <property type="entry name" value="ABC transporter transmembrane region"/>
    <property type="match status" value="1"/>
</dbReference>
<dbReference type="EMBL" id="JACIDO010000001">
    <property type="protein sequence ID" value="MBB3934397.1"/>
    <property type="molecule type" value="Genomic_DNA"/>
</dbReference>
<reference evidence="16 17" key="1">
    <citation type="submission" date="2020-08" db="EMBL/GenBank/DDBJ databases">
        <title>Genomic Encyclopedia of Type Strains, Phase IV (KMG-IV): sequencing the most valuable type-strain genomes for metagenomic binning, comparative biology and taxonomic classification.</title>
        <authorList>
            <person name="Goeker M."/>
        </authorList>
    </citation>
    <scope>NUCLEOTIDE SEQUENCE [LARGE SCALE GENOMIC DNA]</scope>
    <source>
        <strain evidence="16 17">DSM 25024</strain>
    </source>
</reference>
<accession>A0A7W6FTW2</accession>
<keyword evidence="8" id="KW-0547">Nucleotide-binding</keyword>
<dbReference type="GO" id="GO:0005886">
    <property type="term" value="C:plasma membrane"/>
    <property type="evidence" value="ECO:0007669"/>
    <property type="project" value="UniProtKB-SubCell"/>
</dbReference>
<keyword evidence="17" id="KW-1185">Reference proteome</keyword>
<dbReference type="CDD" id="cd18562">
    <property type="entry name" value="ABC_6TM_NdvA_beta-glucan_exporter_like"/>
    <property type="match status" value="1"/>
</dbReference>
<dbReference type="InterPro" id="IPR027417">
    <property type="entry name" value="P-loop_NTPase"/>
</dbReference>
<dbReference type="InterPro" id="IPR036640">
    <property type="entry name" value="ABC1_TM_sf"/>
</dbReference>
<evidence type="ECO:0000256" key="4">
    <source>
        <dbReference type="ARBA" id="ARBA00022475"/>
    </source>
</evidence>
<evidence type="ECO:0000256" key="5">
    <source>
        <dbReference type="ARBA" id="ARBA00022519"/>
    </source>
</evidence>
<evidence type="ECO:0000256" key="11">
    <source>
        <dbReference type="ARBA" id="ARBA00022989"/>
    </source>
</evidence>
<dbReference type="SUPFAM" id="SSF52540">
    <property type="entry name" value="P-loop containing nucleoside triphosphate hydrolases"/>
    <property type="match status" value="1"/>
</dbReference>
<keyword evidence="9 16" id="KW-0067">ATP-binding</keyword>
<feature type="transmembrane region" description="Helical" evidence="13">
    <location>
        <begin position="61"/>
        <end position="84"/>
    </location>
</feature>
<dbReference type="SMART" id="SM00382">
    <property type="entry name" value="AAA"/>
    <property type="match status" value="1"/>
</dbReference>
<dbReference type="Pfam" id="PF00664">
    <property type="entry name" value="ABC_membrane"/>
    <property type="match status" value="1"/>
</dbReference>
<evidence type="ECO:0000256" key="2">
    <source>
        <dbReference type="ARBA" id="ARBA00005417"/>
    </source>
</evidence>
<evidence type="ECO:0000256" key="9">
    <source>
        <dbReference type="ARBA" id="ARBA00022840"/>
    </source>
</evidence>
<dbReference type="RefSeq" id="WP_090959110.1">
    <property type="nucleotide sequence ID" value="NZ_FOOA01000001.1"/>
</dbReference>
<evidence type="ECO:0000256" key="6">
    <source>
        <dbReference type="ARBA" id="ARBA00022597"/>
    </source>
</evidence>
<comment type="subcellular location">
    <subcellularLocation>
        <location evidence="1">Cell membrane</location>
        <topology evidence="1">Multi-pass membrane protein</topology>
    </subcellularLocation>
</comment>
<dbReference type="GO" id="GO:0016887">
    <property type="term" value="F:ATP hydrolysis activity"/>
    <property type="evidence" value="ECO:0007669"/>
    <property type="project" value="InterPro"/>
</dbReference>
<evidence type="ECO:0000256" key="7">
    <source>
        <dbReference type="ARBA" id="ARBA00022692"/>
    </source>
</evidence>
<sequence length="596" mass="63585">MPAASQSFQAYARAIALLRPEAGRVAGIVLAGTAVAGIQVAEPVLFGHAVNALLSGGNALSLVLLWGAASFVSFLSAMTISLLADRLMHRRRLAAMATFLEHVLALPASFHSRSQSGGLMRVMISGVDSLFSFWLPLFREQIGNVVALAVLLPVAFWMNWRLALLLGVLIVVYTLVNLAVVRRTSGGQAQVEGHFTRVSGTVGELFGNVPMLQSFLAVPREIGSVRSALDRILAAQYPVLNWWAVMAVLTRGASSISIVSIFAYGAFLASRGQTSVGEIVSFVGFATLLIGRLDQLTGFLMGLFSRAPMLVQFFAVLGERTDVVERADAQPLNVTEGRVRFENVTFRYPQGSGAVRGLDFEARPGETIAIVGPTGSGKSTALSLLQRAYDPECGRITIDGQDIRDVTLTSLRGSIGVVFQEAGLFSRTIRENIAIGRPEATMAEIEEAARLSGAADFIARKAEGFEAMVGERGLGLSGGERQRLAIARALLKDAPILILDEATSALDTATETRLQGALERLRKGRTTFVIAHRLSTIRSADRIIVLDGGHIAETGTFDELVAQGGIFAGLARDAGVSSLRKLPEPLAPTAFLEAAE</sequence>
<dbReference type="Gene3D" id="1.20.1560.10">
    <property type="entry name" value="ABC transporter type 1, transmembrane domain"/>
    <property type="match status" value="1"/>
</dbReference>
<gene>
    <name evidence="16" type="ORF">GGR05_000508</name>
</gene>
<dbReference type="NCBIfam" id="NF010178">
    <property type="entry name" value="PRK13657.1"/>
    <property type="match status" value="1"/>
</dbReference>
<dbReference type="FunFam" id="3.40.50.300:FF:000221">
    <property type="entry name" value="Multidrug ABC transporter ATP-binding protein"/>
    <property type="match status" value="1"/>
</dbReference>
<dbReference type="PROSITE" id="PS50929">
    <property type="entry name" value="ABC_TM1F"/>
    <property type="match status" value="1"/>
</dbReference>
<proteinExistence type="inferred from homology"/>
<comment type="similarity">
    <text evidence="2">Belongs to the ABC transporter superfamily.</text>
</comment>
<dbReference type="Pfam" id="PF00005">
    <property type="entry name" value="ABC_tran"/>
    <property type="match status" value="1"/>
</dbReference>
<dbReference type="PROSITE" id="PS00211">
    <property type="entry name" value="ABC_TRANSPORTER_1"/>
    <property type="match status" value="1"/>
</dbReference>
<evidence type="ECO:0000313" key="16">
    <source>
        <dbReference type="EMBL" id="MBB3934397.1"/>
    </source>
</evidence>
<dbReference type="Proteomes" id="UP000531216">
    <property type="component" value="Unassembled WGS sequence"/>
</dbReference>
<dbReference type="GO" id="GO:0015421">
    <property type="term" value="F:ABC-type oligopeptide transporter activity"/>
    <property type="evidence" value="ECO:0007669"/>
    <property type="project" value="TreeGrafter"/>
</dbReference>
<dbReference type="InterPro" id="IPR005896">
    <property type="entry name" value="NdvA"/>
</dbReference>
<keyword evidence="4" id="KW-1003">Cell membrane</keyword>
<feature type="transmembrane region" description="Helical" evidence="13">
    <location>
        <begin position="21"/>
        <end position="41"/>
    </location>
</feature>
<feature type="domain" description="ABC transporter" evidence="14">
    <location>
        <begin position="339"/>
        <end position="573"/>
    </location>
</feature>
<keyword evidence="10" id="KW-1278">Translocase</keyword>
<keyword evidence="3" id="KW-0813">Transport</keyword>
<keyword evidence="12 13" id="KW-0472">Membrane</keyword>
<protein>
    <submittedName>
        <fullName evidence="16">ATP-binding cassette subfamily B protein</fullName>
    </submittedName>
</protein>
<keyword evidence="11 13" id="KW-1133">Transmembrane helix</keyword>
<dbReference type="InterPro" id="IPR039421">
    <property type="entry name" value="Type_1_exporter"/>
</dbReference>
<evidence type="ECO:0000256" key="1">
    <source>
        <dbReference type="ARBA" id="ARBA00004651"/>
    </source>
</evidence>
<evidence type="ECO:0000256" key="13">
    <source>
        <dbReference type="SAM" id="Phobius"/>
    </source>
</evidence>
<comment type="caution">
    <text evidence="16">The sequence shown here is derived from an EMBL/GenBank/DDBJ whole genome shotgun (WGS) entry which is preliminary data.</text>
</comment>
<dbReference type="AlphaFoldDB" id="A0A7W6FTW2"/>
<dbReference type="InterPro" id="IPR011527">
    <property type="entry name" value="ABC1_TM_dom"/>
</dbReference>
<evidence type="ECO:0000313" key="17">
    <source>
        <dbReference type="Proteomes" id="UP000531216"/>
    </source>
</evidence>
<name>A0A7W6FTW2_9HYPH</name>
<dbReference type="InterPro" id="IPR003439">
    <property type="entry name" value="ABC_transporter-like_ATP-bd"/>
</dbReference>
<evidence type="ECO:0000259" key="14">
    <source>
        <dbReference type="PROSITE" id="PS50893"/>
    </source>
</evidence>
<organism evidence="16 17">
    <name type="scientific">Aureimonas phyllosphaerae</name>
    <dbReference type="NCBI Taxonomy" id="1166078"/>
    <lineage>
        <taxon>Bacteria</taxon>
        <taxon>Pseudomonadati</taxon>
        <taxon>Pseudomonadota</taxon>
        <taxon>Alphaproteobacteria</taxon>
        <taxon>Hyphomicrobiales</taxon>
        <taxon>Aurantimonadaceae</taxon>
        <taxon>Aureimonas</taxon>
    </lineage>
</organism>
<dbReference type="PROSITE" id="PS50893">
    <property type="entry name" value="ABC_TRANSPORTER_2"/>
    <property type="match status" value="1"/>
</dbReference>
<dbReference type="GO" id="GO:0015441">
    <property type="term" value="F:ABC-type beta-glucan transporter activity"/>
    <property type="evidence" value="ECO:0007669"/>
    <property type="project" value="InterPro"/>
</dbReference>
<evidence type="ECO:0000256" key="8">
    <source>
        <dbReference type="ARBA" id="ARBA00022741"/>
    </source>
</evidence>
<dbReference type="InterPro" id="IPR003593">
    <property type="entry name" value="AAA+_ATPase"/>
</dbReference>
<keyword evidence="5" id="KW-0997">Cell inner membrane</keyword>
<keyword evidence="7 13" id="KW-0812">Transmembrane</keyword>
<dbReference type="PANTHER" id="PTHR43394">
    <property type="entry name" value="ATP-DEPENDENT PERMEASE MDL1, MITOCHONDRIAL"/>
    <property type="match status" value="1"/>
</dbReference>
<dbReference type="OrthoDB" id="9804259at2"/>
<dbReference type="PANTHER" id="PTHR43394:SF1">
    <property type="entry name" value="ATP-BINDING CASSETTE SUB-FAMILY B MEMBER 10, MITOCHONDRIAL"/>
    <property type="match status" value="1"/>
</dbReference>
<dbReference type="InterPro" id="IPR017871">
    <property type="entry name" value="ABC_transporter-like_CS"/>
</dbReference>
<feature type="transmembrane region" description="Helical" evidence="13">
    <location>
        <begin position="240"/>
        <end position="267"/>
    </location>
</feature>